<dbReference type="EMBL" id="CM001224">
    <property type="protein sequence ID" value="KEH21023.1"/>
    <property type="molecule type" value="Genomic_DNA"/>
</dbReference>
<dbReference type="EMBL" id="PSQE01000008">
    <property type="protein sequence ID" value="RHN43301.1"/>
    <property type="molecule type" value="Genomic_DNA"/>
</dbReference>
<reference evidence="2" key="5">
    <citation type="journal article" date="2018" name="Nat. Plants">
        <title>Whole-genome landscape of Medicago truncatula symbiotic genes.</title>
        <authorList>
            <person name="Pecrix Y."/>
            <person name="Gamas P."/>
            <person name="Carrere S."/>
        </authorList>
    </citation>
    <scope>NUCLEOTIDE SEQUENCE</scope>
    <source>
        <tissue evidence="2">Leaves</tissue>
    </source>
</reference>
<dbReference type="Gramene" id="rna49849">
    <property type="protein sequence ID" value="RHN43301.1"/>
    <property type="gene ID" value="gene49849"/>
</dbReference>
<reference evidence="1 4" key="1">
    <citation type="journal article" date="2011" name="Nature">
        <title>The Medicago genome provides insight into the evolution of rhizobial symbioses.</title>
        <authorList>
            <person name="Young N.D."/>
            <person name="Debelle F."/>
            <person name="Oldroyd G.E."/>
            <person name="Geurts R."/>
            <person name="Cannon S.B."/>
            <person name="Udvardi M.K."/>
            <person name="Benedito V.A."/>
            <person name="Mayer K.F."/>
            <person name="Gouzy J."/>
            <person name="Schoof H."/>
            <person name="Van de Peer Y."/>
            <person name="Proost S."/>
            <person name="Cook D.R."/>
            <person name="Meyers B.C."/>
            <person name="Spannagl M."/>
            <person name="Cheung F."/>
            <person name="De Mita S."/>
            <person name="Krishnakumar V."/>
            <person name="Gundlach H."/>
            <person name="Zhou S."/>
            <person name="Mudge J."/>
            <person name="Bharti A.K."/>
            <person name="Murray J.D."/>
            <person name="Naoumkina M.A."/>
            <person name="Rosen B."/>
            <person name="Silverstein K.A."/>
            <person name="Tang H."/>
            <person name="Rombauts S."/>
            <person name="Zhao P.X."/>
            <person name="Zhou P."/>
            <person name="Barbe V."/>
            <person name="Bardou P."/>
            <person name="Bechner M."/>
            <person name="Bellec A."/>
            <person name="Berger A."/>
            <person name="Berges H."/>
            <person name="Bidwell S."/>
            <person name="Bisseling T."/>
            <person name="Choisne N."/>
            <person name="Couloux A."/>
            <person name="Denny R."/>
            <person name="Deshpande S."/>
            <person name="Dai X."/>
            <person name="Doyle J.J."/>
            <person name="Dudez A.M."/>
            <person name="Farmer A.D."/>
            <person name="Fouteau S."/>
            <person name="Franken C."/>
            <person name="Gibelin C."/>
            <person name="Gish J."/>
            <person name="Goldstein S."/>
            <person name="Gonzalez A.J."/>
            <person name="Green P.J."/>
            <person name="Hallab A."/>
            <person name="Hartog M."/>
            <person name="Hua A."/>
            <person name="Humphray S.J."/>
            <person name="Jeong D.H."/>
            <person name="Jing Y."/>
            <person name="Jocker A."/>
            <person name="Kenton S.M."/>
            <person name="Kim D.J."/>
            <person name="Klee K."/>
            <person name="Lai H."/>
            <person name="Lang C."/>
            <person name="Lin S."/>
            <person name="Macmil S.L."/>
            <person name="Magdelenat G."/>
            <person name="Matthews L."/>
            <person name="McCorrison J."/>
            <person name="Monaghan E.L."/>
            <person name="Mun J.H."/>
            <person name="Najar F.Z."/>
            <person name="Nicholson C."/>
            <person name="Noirot C."/>
            <person name="O'Bleness M."/>
            <person name="Paule C.R."/>
            <person name="Poulain J."/>
            <person name="Prion F."/>
            <person name="Qin B."/>
            <person name="Qu C."/>
            <person name="Retzel E.F."/>
            <person name="Riddle C."/>
            <person name="Sallet E."/>
            <person name="Samain S."/>
            <person name="Samson N."/>
            <person name="Sanders I."/>
            <person name="Saurat O."/>
            <person name="Scarpelli C."/>
            <person name="Schiex T."/>
            <person name="Segurens B."/>
            <person name="Severin A.J."/>
            <person name="Sherrier D.J."/>
            <person name="Shi R."/>
            <person name="Sims S."/>
            <person name="Singer S.R."/>
            <person name="Sinharoy S."/>
            <person name="Sterck L."/>
            <person name="Viollet A."/>
            <person name="Wang B.B."/>
            <person name="Wang K."/>
            <person name="Wang M."/>
            <person name="Wang X."/>
            <person name="Warfsmann J."/>
            <person name="Weissenbach J."/>
            <person name="White D.D."/>
            <person name="White J.D."/>
            <person name="Wiley G.B."/>
            <person name="Wincker P."/>
            <person name="Xing Y."/>
            <person name="Yang L."/>
            <person name="Yao Z."/>
            <person name="Ying F."/>
            <person name="Zhai J."/>
            <person name="Zhou L."/>
            <person name="Zuber A."/>
            <person name="Denarie J."/>
            <person name="Dixon R.A."/>
            <person name="May G.D."/>
            <person name="Schwartz D.C."/>
            <person name="Rogers J."/>
            <person name="Quetier F."/>
            <person name="Town C.D."/>
            <person name="Roe B.A."/>
        </authorList>
    </citation>
    <scope>NUCLEOTIDE SEQUENCE [LARGE SCALE GENOMIC DNA]</scope>
    <source>
        <strain evidence="1">A17</strain>
        <strain evidence="3 4">cv. Jemalong A17</strain>
    </source>
</reference>
<proteinExistence type="predicted"/>
<evidence type="ECO:0000313" key="4">
    <source>
        <dbReference type="Proteomes" id="UP000002051"/>
    </source>
</evidence>
<evidence type="ECO:0000313" key="2">
    <source>
        <dbReference type="EMBL" id="RHN43301.1"/>
    </source>
</evidence>
<dbReference type="HOGENOM" id="CLU_100784_0_0_1"/>
<dbReference type="PANTHER" id="PTHR32246">
    <property type="entry name" value="INGRESSION PROTEIN FIC1"/>
    <property type="match status" value="1"/>
</dbReference>
<reference evidence="1 4" key="2">
    <citation type="journal article" date="2014" name="BMC Genomics">
        <title>An improved genome release (version Mt4.0) for the model legume Medicago truncatula.</title>
        <authorList>
            <person name="Tang H."/>
            <person name="Krishnakumar V."/>
            <person name="Bidwell S."/>
            <person name="Rosen B."/>
            <person name="Chan A."/>
            <person name="Zhou S."/>
            <person name="Gentzbittel L."/>
            <person name="Childs K.L."/>
            <person name="Yandell M."/>
            <person name="Gundlach H."/>
            <person name="Mayer K.F."/>
            <person name="Schwartz D.C."/>
            <person name="Town C.D."/>
        </authorList>
    </citation>
    <scope>GENOME REANNOTATION</scope>
    <source>
        <strain evidence="1">A17</strain>
        <strain evidence="3 4">cv. Jemalong A17</strain>
    </source>
</reference>
<keyword evidence="4" id="KW-1185">Reference proteome</keyword>
<reference evidence="3" key="3">
    <citation type="submission" date="2015-04" db="UniProtKB">
        <authorList>
            <consortium name="EnsemblPlants"/>
        </authorList>
    </citation>
    <scope>IDENTIFICATION</scope>
    <source>
        <strain evidence="3">cv. Jemalong A17</strain>
    </source>
</reference>
<dbReference type="Proteomes" id="UP000265566">
    <property type="component" value="Chromosome 8"/>
</dbReference>
<evidence type="ECO:0000313" key="1">
    <source>
        <dbReference type="EMBL" id="KEH21023.1"/>
    </source>
</evidence>
<evidence type="ECO:0000313" key="5">
    <source>
        <dbReference type="Proteomes" id="UP000265566"/>
    </source>
</evidence>
<dbReference type="EnsemblPlants" id="KEH21023">
    <property type="protein sequence ID" value="KEH21023"/>
    <property type="gene ID" value="MTR_8g096860"/>
</dbReference>
<name>A0A072TVX4_MEDTR</name>
<gene>
    <name evidence="1" type="ordered locus">MTR_8g096860</name>
    <name evidence="2" type="ORF">MtrunA17_Chr8g0386321</name>
</gene>
<dbReference type="SUPFAM" id="SSF49562">
    <property type="entry name" value="C2 domain (Calcium/lipid-binding domain, CaLB)"/>
    <property type="match status" value="1"/>
</dbReference>
<accession>A0A072TVX4</accession>
<dbReference type="Proteomes" id="UP000002051">
    <property type="component" value="Chromosome 8"/>
</dbReference>
<dbReference type="AlphaFoldDB" id="A0A072TVX4"/>
<dbReference type="InterPro" id="IPR035892">
    <property type="entry name" value="C2_domain_sf"/>
</dbReference>
<reference evidence="5" key="4">
    <citation type="journal article" date="2018" name="Nat. Plants">
        <title>Whole-genome landscape of Medicago truncatula symbiotic genes.</title>
        <authorList>
            <person name="Pecrix Y."/>
            <person name="Staton S.E."/>
            <person name="Sallet E."/>
            <person name="Lelandais-Briere C."/>
            <person name="Moreau S."/>
            <person name="Carrere S."/>
            <person name="Blein T."/>
            <person name="Jardinaud M.F."/>
            <person name="Latrasse D."/>
            <person name="Zouine M."/>
            <person name="Zahm M."/>
            <person name="Kreplak J."/>
            <person name="Mayjonade B."/>
            <person name="Satge C."/>
            <person name="Perez M."/>
            <person name="Cauet S."/>
            <person name="Marande W."/>
            <person name="Chantry-Darmon C."/>
            <person name="Lopez-Roques C."/>
            <person name="Bouchez O."/>
            <person name="Berard A."/>
            <person name="Debelle F."/>
            <person name="Munos S."/>
            <person name="Bendahmane A."/>
            <person name="Berges H."/>
            <person name="Niebel A."/>
            <person name="Buitink J."/>
            <person name="Frugier F."/>
            <person name="Benhamed M."/>
            <person name="Crespi M."/>
            <person name="Gouzy J."/>
            <person name="Gamas P."/>
        </authorList>
    </citation>
    <scope>NUCLEOTIDE SEQUENCE [LARGE SCALE GENOMIC DNA]</scope>
    <source>
        <strain evidence="5">cv. Jemalong A17</strain>
    </source>
</reference>
<sequence length="154" mass="17062">MTVILELTLISTEGLNNYTSYLNPTIKPFITLTKFPPATSTPPKACDNINMFHVPLDPTFFSDPSSCLYLQVFTKRRIMGQAQLGWCFIPASDIGLLTPGSVRYLSYRLRGKDGSRGHAIINISVRLEITTLMSSNMDTCHTVIGIPVTTFRGT</sequence>
<protein>
    <submittedName>
        <fullName evidence="2">Putative C2 domain-containing protein</fullName>
    </submittedName>
</protein>
<organism evidence="1 4">
    <name type="scientific">Medicago truncatula</name>
    <name type="common">Barrel medic</name>
    <name type="synonym">Medicago tribuloides</name>
    <dbReference type="NCBI Taxonomy" id="3880"/>
    <lineage>
        <taxon>Eukaryota</taxon>
        <taxon>Viridiplantae</taxon>
        <taxon>Streptophyta</taxon>
        <taxon>Embryophyta</taxon>
        <taxon>Tracheophyta</taxon>
        <taxon>Spermatophyta</taxon>
        <taxon>Magnoliopsida</taxon>
        <taxon>eudicotyledons</taxon>
        <taxon>Gunneridae</taxon>
        <taxon>Pentapetalae</taxon>
        <taxon>rosids</taxon>
        <taxon>fabids</taxon>
        <taxon>Fabales</taxon>
        <taxon>Fabaceae</taxon>
        <taxon>Papilionoideae</taxon>
        <taxon>50 kb inversion clade</taxon>
        <taxon>NPAAA clade</taxon>
        <taxon>Hologalegina</taxon>
        <taxon>IRL clade</taxon>
        <taxon>Trifolieae</taxon>
        <taxon>Medicago</taxon>
    </lineage>
</organism>
<evidence type="ECO:0000313" key="3">
    <source>
        <dbReference type="EnsemblPlants" id="KEH21023"/>
    </source>
</evidence>
<dbReference type="PANTHER" id="PTHR32246:SF66">
    <property type="entry name" value="C2 DOMAIN-CONTAINING PROTEIN"/>
    <property type="match status" value="1"/>
</dbReference>